<evidence type="ECO:0000313" key="18">
    <source>
        <dbReference type="Proteomes" id="UP000007646"/>
    </source>
</evidence>
<comment type="subcellular location">
    <subcellularLocation>
        <location evidence="2 13">Nucleus</location>
    </subcellularLocation>
</comment>
<dbReference type="AlphaFoldDB" id="G3U970"/>
<dbReference type="InterPro" id="IPR003309">
    <property type="entry name" value="SCAN_dom"/>
</dbReference>
<dbReference type="SMART" id="SM00355">
    <property type="entry name" value="ZnF_C2H2"/>
    <property type="match status" value="7"/>
</dbReference>
<evidence type="ECO:0000256" key="5">
    <source>
        <dbReference type="ARBA" id="ARBA00022737"/>
    </source>
</evidence>
<proteinExistence type="inferred from homology"/>
<dbReference type="GO" id="GO:0005634">
    <property type="term" value="C:nucleus"/>
    <property type="evidence" value="ECO:0007669"/>
    <property type="project" value="UniProtKB-SubCell"/>
</dbReference>
<dbReference type="SUPFAM" id="SSF47353">
    <property type="entry name" value="Retrovirus capsid dimerization domain-like"/>
    <property type="match status" value="1"/>
</dbReference>
<feature type="domain" description="C2H2-type" evidence="15">
    <location>
        <begin position="418"/>
        <end position="445"/>
    </location>
</feature>
<evidence type="ECO:0000256" key="11">
    <source>
        <dbReference type="ARBA" id="ARBA00023242"/>
    </source>
</evidence>
<evidence type="ECO:0000256" key="2">
    <source>
        <dbReference type="ARBA" id="ARBA00004123"/>
    </source>
</evidence>
<feature type="domain" description="C2H2-type" evidence="15">
    <location>
        <begin position="502"/>
        <end position="529"/>
    </location>
</feature>
<dbReference type="FunFam" id="3.30.160.60:FF:000478">
    <property type="entry name" value="Zinc finger protein 133"/>
    <property type="match status" value="1"/>
</dbReference>
<dbReference type="HOGENOM" id="CLU_488830_0_0_1"/>
<keyword evidence="9" id="KW-0238">DNA-binding</keyword>
<sequence length="558" mass="60937">EALAQLCELCHQWLRPEARSKEQMLELLELEQFLGSLLLEIQAHVWGQRPGSPEEAVTLVEGLWGEPVVQHHGVRTGEEGHQKVPAPHPSEELVHKTEEEEGQEASPGSLQATLPAHTGVFISPEFGTPKVEQLFHNPGTSPLPPNECLVSQYCPFGTGQGSLPPGLNTLISLLIPTCSLHHTALPPWSSLGSLAFSSFFSYFRSRCQGQLAPGEEDAPCNALETDSMGPCEEASSGGRWAWEGPSEGTGEAGDSQEQPAMLGATANQGDPGGEPEPTDSFQARPQRDKKDLAPSPPPLAGGRAAHPHQREAVRVPRVRQAFRAHSQLIHHQKTHCGVKPFRCPDCRKAFGRSTTPVQHCLAEHLQIHSGARPHACPDCDRRTHSGERPFACTQCGKCFRESSQLLQHQRTHTGERPFECTECGQAFIMGSNLAEHRLVHTGEKPHACAQCGKAFSQRSNLLSHQRIHSGAKLFACADCGKTFKGSSGLVYHRRTHTGERPFACAKCGKTFLGSSELRQHHRLHSGEKPFVCGDCSKACVRNSELVSHRRTHTGEKAL</sequence>
<dbReference type="PROSITE" id="PS00028">
    <property type="entry name" value="ZINC_FINGER_C2H2_1"/>
    <property type="match status" value="7"/>
</dbReference>
<keyword evidence="7" id="KW-0862">Zinc</keyword>
<dbReference type="PANTHER" id="PTHR16515:SF49">
    <property type="entry name" value="GASTRULA ZINC FINGER PROTEIN XLCGF49.1-LIKE-RELATED"/>
    <property type="match status" value="1"/>
</dbReference>
<dbReference type="InterPro" id="IPR013087">
    <property type="entry name" value="Znf_C2H2_type"/>
</dbReference>
<keyword evidence="8" id="KW-0805">Transcription regulation</keyword>
<feature type="domain" description="SCAN box" evidence="16">
    <location>
        <begin position="1"/>
        <end position="63"/>
    </location>
</feature>
<dbReference type="SMART" id="SM00431">
    <property type="entry name" value="SCAN"/>
    <property type="match status" value="1"/>
</dbReference>
<evidence type="ECO:0000256" key="1">
    <source>
        <dbReference type="ARBA" id="ARBA00003767"/>
    </source>
</evidence>
<evidence type="ECO:0000256" key="10">
    <source>
        <dbReference type="ARBA" id="ARBA00023163"/>
    </source>
</evidence>
<evidence type="ECO:0000256" key="13">
    <source>
        <dbReference type="PROSITE-ProRule" id="PRU00187"/>
    </source>
</evidence>
<feature type="region of interest" description="Disordered" evidence="14">
    <location>
        <begin position="213"/>
        <end position="310"/>
    </location>
</feature>
<evidence type="ECO:0000256" key="7">
    <source>
        <dbReference type="ARBA" id="ARBA00022833"/>
    </source>
</evidence>
<dbReference type="Proteomes" id="UP000007646">
    <property type="component" value="Unassembled WGS sequence"/>
</dbReference>
<dbReference type="GO" id="GO:0010468">
    <property type="term" value="P:regulation of gene expression"/>
    <property type="evidence" value="ECO:0007669"/>
    <property type="project" value="TreeGrafter"/>
</dbReference>
<dbReference type="GO" id="GO:0003677">
    <property type="term" value="F:DNA binding"/>
    <property type="evidence" value="ECO:0007669"/>
    <property type="project" value="UniProtKB-KW"/>
</dbReference>
<evidence type="ECO:0000256" key="3">
    <source>
        <dbReference type="ARBA" id="ARBA00006991"/>
    </source>
</evidence>
<evidence type="ECO:0000259" key="16">
    <source>
        <dbReference type="PROSITE" id="PS50804"/>
    </source>
</evidence>
<feature type="domain" description="C2H2-type" evidence="15">
    <location>
        <begin position="474"/>
        <end position="501"/>
    </location>
</feature>
<keyword evidence="5" id="KW-0677">Repeat</keyword>
<dbReference type="PANTHER" id="PTHR16515">
    <property type="entry name" value="PR DOMAIN ZINC FINGER PROTEIN"/>
    <property type="match status" value="1"/>
</dbReference>
<evidence type="ECO:0000313" key="17">
    <source>
        <dbReference type="Ensembl" id="ENSLAFP00000024378.1"/>
    </source>
</evidence>
<reference evidence="17" key="3">
    <citation type="submission" date="2025-09" db="UniProtKB">
        <authorList>
            <consortium name="Ensembl"/>
        </authorList>
    </citation>
    <scope>IDENTIFICATION</scope>
    <source>
        <strain evidence="17">Isolate ISIS603380</strain>
    </source>
</reference>
<dbReference type="GeneTree" id="ENSGT00940000165876"/>
<keyword evidence="4" id="KW-0479">Metal-binding</keyword>
<evidence type="ECO:0000256" key="14">
    <source>
        <dbReference type="SAM" id="MobiDB-lite"/>
    </source>
</evidence>
<keyword evidence="11 13" id="KW-0539">Nucleus</keyword>
<comment type="function">
    <text evidence="1">May be involved in transcriptional regulation.</text>
</comment>
<dbReference type="InterPro" id="IPR038269">
    <property type="entry name" value="SCAN_sf"/>
</dbReference>
<organism evidence="17 18">
    <name type="scientific">Loxodonta africana</name>
    <name type="common">African elephant</name>
    <dbReference type="NCBI Taxonomy" id="9785"/>
    <lineage>
        <taxon>Eukaryota</taxon>
        <taxon>Metazoa</taxon>
        <taxon>Chordata</taxon>
        <taxon>Craniata</taxon>
        <taxon>Vertebrata</taxon>
        <taxon>Euteleostomi</taxon>
        <taxon>Mammalia</taxon>
        <taxon>Eutheria</taxon>
        <taxon>Afrotheria</taxon>
        <taxon>Proboscidea</taxon>
        <taxon>Elephantidae</taxon>
        <taxon>Loxodonta</taxon>
    </lineage>
</organism>
<keyword evidence="18" id="KW-1185">Reference proteome</keyword>
<evidence type="ECO:0000256" key="6">
    <source>
        <dbReference type="ARBA" id="ARBA00022771"/>
    </source>
</evidence>
<comment type="similarity">
    <text evidence="3">Belongs to the krueppel C2H2-type zinc-finger protein family.</text>
</comment>
<protein>
    <submittedName>
        <fullName evidence="17">Uncharacterized protein</fullName>
    </submittedName>
</protein>
<dbReference type="eggNOG" id="KOG1721">
    <property type="taxonomic scope" value="Eukaryota"/>
</dbReference>
<feature type="domain" description="C2H2-type" evidence="15">
    <location>
        <begin position="390"/>
        <end position="417"/>
    </location>
</feature>
<feature type="domain" description="C2H2-type" evidence="15">
    <location>
        <begin position="530"/>
        <end position="557"/>
    </location>
</feature>
<dbReference type="FunFam" id="3.30.160.60:FF:000322">
    <property type="entry name" value="GDNF-inducible zinc finger protein 1"/>
    <property type="match status" value="1"/>
</dbReference>
<dbReference type="InterPro" id="IPR036236">
    <property type="entry name" value="Znf_C2H2_sf"/>
</dbReference>
<dbReference type="FunFam" id="3.30.160.60:FF:000185">
    <property type="entry name" value="zinc finger protein 319"/>
    <property type="match status" value="1"/>
</dbReference>
<dbReference type="GO" id="GO:0008270">
    <property type="term" value="F:zinc ion binding"/>
    <property type="evidence" value="ECO:0007669"/>
    <property type="project" value="UniProtKB-KW"/>
</dbReference>
<accession>G3U970</accession>
<dbReference type="InterPro" id="IPR050331">
    <property type="entry name" value="Zinc_finger"/>
</dbReference>
<keyword evidence="10" id="KW-0804">Transcription</keyword>
<dbReference type="Pfam" id="PF00096">
    <property type="entry name" value="zf-C2H2"/>
    <property type="match status" value="5"/>
</dbReference>
<feature type="region of interest" description="Disordered" evidence="14">
    <location>
        <begin position="75"/>
        <end position="109"/>
    </location>
</feature>
<evidence type="ECO:0000256" key="9">
    <source>
        <dbReference type="ARBA" id="ARBA00023125"/>
    </source>
</evidence>
<name>G3U970_LOXAF</name>
<dbReference type="Gene3D" id="1.10.4020.10">
    <property type="entry name" value="DNA breaking-rejoining enzymes"/>
    <property type="match status" value="1"/>
</dbReference>
<evidence type="ECO:0000256" key="12">
    <source>
        <dbReference type="PROSITE-ProRule" id="PRU00042"/>
    </source>
</evidence>
<dbReference type="Gene3D" id="3.30.160.60">
    <property type="entry name" value="Classic Zinc Finger"/>
    <property type="match status" value="7"/>
</dbReference>
<evidence type="ECO:0000259" key="15">
    <source>
        <dbReference type="PROSITE" id="PS50157"/>
    </source>
</evidence>
<keyword evidence="6 12" id="KW-0863">Zinc-finger</keyword>
<reference evidence="17 18" key="1">
    <citation type="submission" date="2009-06" db="EMBL/GenBank/DDBJ databases">
        <title>The Genome Sequence of Loxodonta africana (African elephant).</title>
        <authorList>
            <person name="Di Palma F."/>
            <person name="Heiman D."/>
            <person name="Young S."/>
            <person name="Johnson J."/>
            <person name="Lander E.S."/>
            <person name="Lindblad-Toh K."/>
        </authorList>
    </citation>
    <scope>NUCLEOTIDE SEQUENCE [LARGE SCALE GENOMIC DNA]</scope>
    <source>
        <strain evidence="17 18">Isolate ISIS603380</strain>
    </source>
</reference>
<feature type="compositionally biased region" description="Basic and acidic residues" evidence="14">
    <location>
        <begin position="89"/>
        <end position="98"/>
    </location>
</feature>
<dbReference type="Pfam" id="PF02023">
    <property type="entry name" value="SCAN"/>
    <property type="match status" value="1"/>
</dbReference>
<feature type="domain" description="C2H2-type" evidence="15">
    <location>
        <begin position="341"/>
        <end position="373"/>
    </location>
</feature>
<dbReference type="PROSITE" id="PS50804">
    <property type="entry name" value="SCAN_BOX"/>
    <property type="match status" value="1"/>
</dbReference>
<dbReference type="SUPFAM" id="SSF57667">
    <property type="entry name" value="beta-beta-alpha zinc fingers"/>
    <property type="match status" value="4"/>
</dbReference>
<dbReference type="FunFam" id="3.30.160.60:FF:000902">
    <property type="entry name" value="Zinc finger protein 445"/>
    <property type="match status" value="1"/>
</dbReference>
<dbReference type="Ensembl" id="ENSLAFT00000036767.1">
    <property type="protein sequence ID" value="ENSLAFP00000024378.1"/>
    <property type="gene ID" value="ENSLAFG00000029215.1"/>
</dbReference>
<dbReference type="PROSITE" id="PS50157">
    <property type="entry name" value="ZINC_FINGER_C2H2_2"/>
    <property type="match status" value="7"/>
</dbReference>
<feature type="domain" description="C2H2-type" evidence="15">
    <location>
        <begin position="446"/>
        <end position="473"/>
    </location>
</feature>
<dbReference type="InParanoid" id="G3U970"/>
<reference evidence="17" key="2">
    <citation type="submission" date="2025-08" db="UniProtKB">
        <authorList>
            <consortium name="Ensembl"/>
        </authorList>
    </citation>
    <scope>IDENTIFICATION</scope>
    <source>
        <strain evidence="17">Isolate ISIS603380</strain>
    </source>
</reference>
<evidence type="ECO:0000256" key="8">
    <source>
        <dbReference type="ARBA" id="ARBA00023015"/>
    </source>
</evidence>
<evidence type="ECO:0000256" key="4">
    <source>
        <dbReference type="ARBA" id="ARBA00022723"/>
    </source>
</evidence>
<dbReference type="FunFam" id="3.30.160.60:FF:003095">
    <property type="match status" value="1"/>
</dbReference>
<dbReference type="FunFam" id="3.30.160.60:FF:000016">
    <property type="entry name" value="zinc finger protein 37 homolog"/>
    <property type="match status" value="1"/>
</dbReference>